<dbReference type="Pfam" id="PF00996">
    <property type="entry name" value="GDI"/>
    <property type="match status" value="3"/>
</dbReference>
<dbReference type="GO" id="GO:0016192">
    <property type="term" value="P:vesicle-mediated transport"/>
    <property type="evidence" value="ECO:0007669"/>
    <property type="project" value="TreeGrafter"/>
</dbReference>
<protein>
    <submittedName>
        <fullName evidence="3">Rab GDP dissociation inhibitor</fullName>
    </submittedName>
</protein>
<dbReference type="SUPFAM" id="SSF54373">
    <property type="entry name" value="FAD-linked reductases, C-terminal domain"/>
    <property type="match status" value="1"/>
</dbReference>
<dbReference type="Gene3D" id="3.30.519.10">
    <property type="entry name" value="Guanine Nucleotide Dissociation Inhibitor, domain 2"/>
    <property type="match status" value="3"/>
</dbReference>
<dbReference type="InterPro" id="IPR036188">
    <property type="entry name" value="FAD/NAD-bd_sf"/>
</dbReference>
<dbReference type="PRINTS" id="PR00892">
    <property type="entry name" value="RABGDI"/>
</dbReference>
<organism evidence="2 3">
    <name type="scientific">Macrostomum lignano</name>
    <dbReference type="NCBI Taxonomy" id="282301"/>
    <lineage>
        <taxon>Eukaryota</taxon>
        <taxon>Metazoa</taxon>
        <taxon>Spiralia</taxon>
        <taxon>Lophotrochozoa</taxon>
        <taxon>Platyhelminthes</taxon>
        <taxon>Rhabditophora</taxon>
        <taxon>Macrostomorpha</taxon>
        <taxon>Macrostomida</taxon>
        <taxon>Macrostomidae</taxon>
        <taxon>Macrostomum</taxon>
    </lineage>
</organism>
<evidence type="ECO:0000313" key="3">
    <source>
        <dbReference type="WBParaSite" id="maker-unitig_35020-snap-gene-0.2-mRNA-1"/>
    </source>
</evidence>
<reference evidence="3" key="1">
    <citation type="submission" date="2016-11" db="UniProtKB">
        <authorList>
            <consortium name="WormBaseParasite"/>
        </authorList>
    </citation>
    <scope>IDENTIFICATION</scope>
</reference>
<name>A0A1I8FHG1_9PLAT</name>
<sequence>ECILSGLMSVSGKKVLHMDRNNYYGGDSASITPLNDLFGMFKMGDPPAYLEKFRDWNVDLIPKFLMANGALVKLLLFTGVTRYLEFKSVEGSYVYKGGKIHKVPGKFLIWAADIDEKQPRAHWEGIDIHKDTVKAAYEKFGVDQNTTDFTWPRHLPPSGASSLYSEVAGQVRQLALPVPDVRPWRAAARLRRLSAVYGGTYMLNKPDAEIVFDETGAVAGVQARWPSAKPSSAIPTMPRIGVRKVGKRYPGYLHPTATQSRTLGTNCRAQIIIPQNQVNRKNDANPREELRPGLNLLGPIDQIFYKESDLLEPTDSGEKSKVYISKSYDATTHFETTCRDVLDVYERLMGEKFDFSKVQDKIGAVTLEIEPMDHHRVAGTTALPGAEALVGFFTFDSFTDGSAPVGGRCRPQRRISPRSRSSSASMLAIRRRCAPWRRSPLYARRADDSTRWRIVRSDCTSLLVRAPLRHRPLHLEVQHLLLQRSELNVGWQPAVAGFVGPIQANQSGQPFRALPDLRQQLLQVLGHRHRVHAAAPVACHRQDGHLLGRLAIRVAALLVHRSFEGRLRLCRRRRCCWWFSLLNRLESRCLSRLAGFRLLFAALVFVSRHSCWLLLLRWRRRSQLGRQAGSGYALRAPHRVALHHRRVAEPAAFVVHVVSRADKLRRRGFRHGTLYRRMSSLWDRRPFSPVRDLPILRLIFNAFQLRLSSPANALFRVVQVAVQVGQQHCLFLIVSGPATSNCS</sequence>
<dbReference type="GO" id="GO:0007264">
    <property type="term" value="P:small GTPase-mediated signal transduction"/>
    <property type="evidence" value="ECO:0007669"/>
    <property type="project" value="InterPro"/>
</dbReference>
<evidence type="ECO:0000256" key="1">
    <source>
        <dbReference type="ARBA" id="ARBA00005593"/>
    </source>
</evidence>
<comment type="similarity">
    <text evidence="1">Belongs to the Rab GDI family.</text>
</comment>
<dbReference type="PRINTS" id="PR00891">
    <property type="entry name" value="RABGDIREP"/>
</dbReference>
<dbReference type="Proteomes" id="UP000095280">
    <property type="component" value="Unplaced"/>
</dbReference>
<proteinExistence type="inferred from homology"/>
<dbReference type="SUPFAM" id="SSF51905">
    <property type="entry name" value="FAD/NAD(P)-binding domain"/>
    <property type="match status" value="2"/>
</dbReference>
<dbReference type="PANTHER" id="PTHR11787:SF8">
    <property type="entry name" value="RAB GDP DISSOCIATION INHIBITOR"/>
    <property type="match status" value="1"/>
</dbReference>
<dbReference type="Gene3D" id="3.50.50.60">
    <property type="entry name" value="FAD/NAD(P)-binding domain"/>
    <property type="match status" value="3"/>
</dbReference>
<dbReference type="GO" id="GO:0005737">
    <property type="term" value="C:cytoplasm"/>
    <property type="evidence" value="ECO:0007669"/>
    <property type="project" value="TreeGrafter"/>
</dbReference>
<dbReference type="PANTHER" id="PTHR11787">
    <property type="entry name" value="RAB GDP-DISSOCIATION INHIBITOR"/>
    <property type="match status" value="1"/>
</dbReference>
<dbReference type="InterPro" id="IPR000806">
    <property type="entry name" value="RabGDI"/>
</dbReference>
<dbReference type="WBParaSite" id="maker-unitig_35020-snap-gene-0.2-mRNA-1">
    <property type="protein sequence ID" value="maker-unitig_35020-snap-gene-0.2-mRNA-1"/>
    <property type="gene ID" value="maker-unitig_35020-snap-gene-0.2"/>
</dbReference>
<dbReference type="InterPro" id="IPR018203">
    <property type="entry name" value="GDP_dissociation_inhibitor"/>
</dbReference>
<evidence type="ECO:0000313" key="2">
    <source>
        <dbReference type="Proteomes" id="UP000095280"/>
    </source>
</evidence>
<dbReference type="Gene3D" id="1.10.405.10">
    <property type="entry name" value="Guanine Nucleotide Dissociation Inhibitor, domain 1"/>
    <property type="match status" value="1"/>
</dbReference>
<keyword evidence="2" id="KW-1185">Reference proteome</keyword>
<accession>A0A1I8FHG1</accession>
<dbReference type="GO" id="GO:0005093">
    <property type="term" value="F:Rab GDP-dissociation inhibitor activity"/>
    <property type="evidence" value="ECO:0007669"/>
    <property type="project" value="InterPro"/>
</dbReference>
<dbReference type="GO" id="GO:0015031">
    <property type="term" value="P:protein transport"/>
    <property type="evidence" value="ECO:0007669"/>
    <property type="project" value="InterPro"/>
</dbReference>
<dbReference type="AlphaFoldDB" id="A0A1I8FHG1"/>